<evidence type="ECO:0000259" key="3">
    <source>
        <dbReference type="Pfam" id="PF09972"/>
    </source>
</evidence>
<dbReference type="RefSeq" id="WP_345219214.1">
    <property type="nucleotide sequence ID" value="NZ_BAABGN010000028.1"/>
</dbReference>
<evidence type="ECO:0000313" key="5">
    <source>
        <dbReference type="EMBL" id="GAA4434259.1"/>
    </source>
</evidence>
<dbReference type="Proteomes" id="UP001500622">
    <property type="component" value="Unassembled WGS sequence"/>
</dbReference>
<feature type="transmembrane region" description="Helical" evidence="2">
    <location>
        <begin position="478"/>
        <end position="497"/>
    </location>
</feature>
<evidence type="ECO:0000259" key="4">
    <source>
        <dbReference type="Pfam" id="PF20990"/>
    </source>
</evidence>
<feature type="domain" description="DUF2207" evidence="3">
    <location>
        <begin position="51"/>
        <end position="240"/>
    </location>
</feature>
<feature type="region of interest" description="Disordered" evidence="1">
    <location>
        <begin position="299"/>
        <end position="333"/>
    </location>
</feature>
<accession>A0ABP8LQK9</accession>
<evidence type="ECO:0000256" key="2">
    <source>
        <dbReference type="SAM" id="Phobius"/>
    </source>
</evidence>
<name>A0ABP8LQK9_9MICO</name>
<keyword evidence="6" id="KW-1185">Reference proteome</keyword>
<evidence type="ECO:0000256" key="1">
    <source>
        <dbReference type="SAM" id="MobiDB-lite"/>
    </source>
</evidence>
<comment type="caution">
    <text evidence="5">The sequence shown here is derived from an EMBL/GenBank/DDBJ whole genome shotgun (WGS) entry which is preliminary data.</text>
</comment>
<evidence type="ECO:0008006" key="7">
    <source>
        <dbReference type="Google" id="ProtNLM"/>
    </source>
</evidence>
<dbReference type="InterPro" id="IPR048389">
    <property type="entry name" value="YciQ-like_C"/>
</dbReference>
<keyword evidence="2" id="KW-1133">Transmembrane helix</keyword>
<feature type="region of interest" description="Disordered" evidence="1">
    <location>
        <begin position="367"/>
        <end position="406"/>
    </location>
</feature>
<sequence length="652" mass="67521">MRTSAPTASTSAFGLRTVTRSLALAALLLVGLAAGVLTAPPAGADEDAVGRISRMDITADLAAEGGEARVVLNLELDLGSEEAHGPYLVLAELQEIVGDPNHYRRLDVRDISASSETAPDDLRVEREDGAVQVYIGDEDTEITGAHTYRVEYTITGLINPDVDGTDELYWNVIAPGGFEIPIDDVTVAVTGPATPTAGACYVGSTGSDRECASLTTTGDTVEAAQPQLDDGEGLSLVVGWPAGTFTGAEPELVHRYTASNVLQLTPLTGSVTGLALVAGIGAVVLGARIRGRDRAYLGLTPGLAPRPGEEARTGPASRGPATVRFTPPDGVRPGEVGTLADEVAHRHDVTATIVDLAVRGYLRVEEVADSEEAADEGDQDTDADTSTDTDTAAGTGTGTDDGEATEWRLVRLRTDTDGLEPYEAALLDRLFAEHDAPTLSDLGEDLSTTLTSATADLYRTVTERGWFRAAPQKVRTRWVLRGLAILALGLVAVPVLWLTQTPVVLAVAPVGVGIAVMIGSAAMPARTAAGTAVLAQALGFREYLATAEAEQIRFEEGADVFSRYLPWAIVFGLADRWAQIVSDAAAQGRPVPEPGWYVGLHGAALWSGGDRFSSSVGAFTAAATTASTGAGGSSGFSGSVGGGVGGMGGGTW</sequence>
<feature type="transmembrane region" description="Helical" evidence="2">
    <location>
        <begin position="267"/>
        <end position="287"/>
    </location>
</feature>
<organism evidence="5 6">
    <name type="scientific">Georgenia halophila</name>
    <dbReference type="NCBI Taxonomy" id="620889"/>
    <lineage>
        <taxon>Bacteria</taxon>
        <taxon>Bacillati</taxon>
        <taxon>Actinomycetota</taxon>
        <taxon>Actinomycetes</taxon>
        <taxon>Micrococcales</taxon>
        <taxon>Bogoriellaceae</taxon>
        <taxon>Georgenia</taxon>
    </lineage>
</organism>
<feature type="domain" description="Predicted membrane protein YciQ-like C-terminal" evidence="4">
    <location>
        <begin position="326"/>
        <end position="578"/>
    </location>
</feature>
<feature type="transmembrane region" description="Helical" evidence="2">
    <location>
        <begin position="503"/>
        <end position="522"/>
    </location>
</feature>
<gene>
    <name evidence="5" type="ORF">GCM10023169_41660</name>
</gene>
<dbReference type="Pfam" id="PF20990">
    <property type="entry name" value="DUF2207_C"/>
    <property type="match status" value="1"/>
</dbReference>
<evidence type="ECO:0000313" key="6">
    <source>
        <dbReference type="Proteomes" id="UP001500622"/>
    </source>
</evidence>
<keyword evidence="2" id="KW-0472">Membrane</keyword>
<reference evidence="6" key="1">
    <citation type="journal article" date="2019" name="Int. J. Syst. Evol. Microbiol.">
        <title>The Global Catalogue of Microorganisms (GCM) 10K type strain sequencing project: providing services to taxonomists for standard genome sequencing and annotation.</title>
        <authorList>
            <consortium name="The Broad Institute Genomics Platform"/>
            <consortium name="The Broad Institute Genome Sequencing Center for Infectious Disease"/>
            <person name="Wu L."/>
            <person name="Ma J."/>
        </authorList>
    </citation>
    <scope>NUCLEOTIDE SEQUENCE [LARGE SCALE GENOMIC DNA]</scope>
    <source>
        <strain evidence="6">JCM 17810</strain>
    </source>
</reference>
<dbReference type="Pfam" id="PF09972">
    <property type="entry name" value="DUF2207"/>
    <property type="match status" value="1"/>
</dbReference>
<dbReference type="EMBL" id="BAABGN010000028">
    <property type="protein sequence ID" value="GAA4434259.1"/>
    <property type="molecule type" value="Genomic_DNA"/>
</dbReference>
<feature type="compositionally biased region" description="Acidic residues" evidence="1">
    <location>
        <begin position="367"/>
        <end position="387"/>
    </location>
</feature>
<proteinExistence type="predicted"/>
<protein>
    <recommendedName>
        <fullName evidence="7">DUF2207 domain-containing protein</fullName>
    </recommendedName>
</protein>
<dbReference type="InterPro" id="IPR018702">
    <property type="entry name" value="DUF2207"/>
</dbReference>
<keyword evidence="2" id="KW-0812">Transmembrane</keyword>